<accession>A0A4R5PJI3</accession>
<dbReference type="AlphaFoldDB" id="A0A4R5PJI3"/>
<dbReference type="InterPro" id="IPR011033">
    <property type="entry name" value="PRC_barrel-like_sf"/>
</dbReference>
<dbReference type="EMBL" id="SMSI01000002">
    <property type="protein sequence ID" value="TDH35831.1"/>
    <property type="molecule type" value="Genomic_DNA"/>
</dbReference>
<dbReference type="Proteomes" id="UP000295131">
    <property type="component" value="Unassembled WGS sequence"/>
</dbReference>
<proteinExistence type="predicted"/>
<evidence type="ECO:0000256" key="1">
    <source>
        <dbReference type="SAM" id="SignalP"/>
    </source>
</evidence>
<feature type="chain" id="PRO_5020479520" description="PRC-barrel domain-containing protein" evidence="1">
    <location>
        <begin position="33"/>
        <end position="157"/>
    </location>
</feature>
<name>A0A4R5PJI3_9HYPH</name>
<gene>
    <name evidence="3" type="ORF">E2A64_10930</name>
</gene>
<feature type="domain" description="PRC-barrel" evidence="2">
    <location>
        <begin position="78"/>
        <end position="124"/>
    </location>
</feature>
<reference evidence="3 4" key="1">
    <citation type="journal article" date="2013" name="Int. J. Syst. Evol. Microbiol.">
        <title>Hoeflea suaedae sp. nov., an endophytic bacterium isolated from the root of the halophyte Suaeda maritima.</title>
        <authorList>
            <person name="Chung E.J."/>
            <person name="Park J.A."/>
            <person name="Pramanik P."/>
            <person name="Bibi F."/>
            <person name="Jeon C.O."/>
            <person name="Chung Y.R."/>
        </authorList>
    </citation>
    <scope>NUCLEOTIDE SEQUENCE [LARGE SCALE GENOMIC DNA]</scope>
    <source>
        <strain evidence="3 4">YC6898</strain>
    </source>
</reference>
<dbReference type="InterPro" id="IPR027275">
    <property type="entry name" value="PRC-brl_dom"/>
</dbReference>
<keyword evidence="4" id="KW-1185">Reference proteome</keyword>
<dbReference type="Pfam" id="PF05239">
    <property type="entry name" value="PRC"/>
    <property type="match status" value="1"/>
</dbReference>
<protein>
    <recommendedName>
        <fullName evidence="2">PRC-barrel domain-containing protein</fullName>
    </recommendedName>
</protein>
<organism evidence="3 4">
    <name type="scientific">Pseudohoeflea suaedae</name>
    <dbReference type="NCBI Taxonomy" id="877384"/>
    <lineage>
        <taxon>Bacteria</taxon>
        <taxon>Pseudomonadati</taxon>
        <taxon>Pseudomonadota</taxon>
        <taxon>Alphaproteobacteria</taxon>
        <taxon>Hyphomicrobiales</taxon>
        <taxon>Rhizobiaceae</taxon>
        <taxon>Pseudohoeflea</taxon>
    </lineage>
</organism>
<evidence type="ECO:0000313" key="3">
    <source>
        <dbReference type="EMBL" id="TDH35831.1"/>
    </source>
</evidence>
<evidence type="ECO:0000259" key="2">
    <source>
        <dbReference type="Pfam" id="PF05239"/>
    </source>
</evidence>
<feature type="signal peptide" evidence="1">
    <location>
        <begin position="1"/>
        <end position="32"/>
    </location>
</feature>
<sequence length="157" mass="16459">MKNATVKNTVRNVVAGAFVLGAVLSATQSANAFQIENENAVGAPETVLAYADPDFSARFGNAPEGDQSVDHELNDAWLGMNVTSENGEVLGYVVDAILGPDGEVTDLVITDDPNSEVEVYVPARLATLTDSEVQLSLNANDVAALRTAYDSVLASSE</sequence>
<evidence type="ECO:0000313" key="4">
    <source>
        <dbReference type="Proteomes" id="UP000295131"/>
    </source>
</evidence>
<comment type="caution">
    <text evidence="3">The sequence shown here is derived from an EMBL/GenBank/DDBJ whole genome shotgun (WGS) entry which is preliminary data.</text>
</comment>
<keyword evidence="1" id="KW-0732">Signal</keyword>
<dbReference type="SUPFAM" id="SSF50346">
    <property type="entry name" value="PRC-barrel domain"/>
    <property type="match status" value="1"/>
</dbReference>